<accession>A0ABP9SEF1</accession>
<evidence type="ECO:0000259" key="1">
    <source>
        <dbReference type="PROSITE" id="PS50404"/>
    </source>
</evidence>
<dbReference type="SFLD" id="SFLDG01150">
    <property type="entry name" value="Main.1:_Beta-like"/>
    <property type="match status" value="1"/>
</dbReference>
<comment type="caution">
    <text evidence="3">The sequence shown here is derived from an EMBL/GenBank/DDBJ whole genome shotgun (WGS) entry which is preliminary data.</text>
</comment>
<dbReference type="Pfam" id="PF13417">
    <property type="entry name" value="GST_N_3"/>
    <property type="match status" value="1"/>
</dbReference>
<dbReference type="InterPro" id="IPR040079">
    <property type="entry name" value="Glutathione_S-Trfase"/>
</dbReference>
<feature type="domain" description="GST C-terminal" evidence="2">
    <location>
        <begin position="64"/>
        <end position="195"/>
    </location>
</feature>
<dbReference type="InterPro" id="IPR004045">
    <property type="entry name" value="Glutathione_S-Trfase_N"/>
</dbReference>
<dbReference type="SUPFAM" id="SSF47616">
    <property type="entry name" value="GST C-terminal domain-like"/>
    <property type="match status" value="1"/>
</dbReference>
<keyword evidence="4" id="KW-1185">Reference proteome</keyword>
<dbReference type="PROSITE" id="PS50405">
    <property type="entry name" value="GST_CTER"/>
    <property type="match status" value="1"/>
</dbReference>
<dbReference type="SUPFAM" id="SSF52833">
    <property type="entry name" value="Thioredoxin-like"/>
    <property type="match status" value="1"/>
</dbReference>
<name>A0ABP9SEF1_9GAMM</name>
<dbReference type="Pfam" id="PF00043">
    <property type="entry name" value="GST_C"/>
    <property type="match status" value="1"/>
</dbReference>
<dbReference type="InterPro" id="IPR036249">
    <property type="entry name" value="Thioredoxin-like_sf"/>
</dbReference>
<dbReference type="InterPro" id="IPR004046">
    <property type="entry name" value="GST_C"/>
</dbReference>
<dbReference type="InterPro" id="IPR036282">
    <property type="entry name" value="Glutathione-S-Trfase_C_sf"/>
</dbReference>
<dbReference type="EMBL" id="BAABLF010000030">
    <property type="protein sequence ID" value="GAA5194877.1"/>
    <property type="molecule type" value="Genomic_DNA"/>
</dbReference>
<dbReference type="SFLD" id="SFLDG00358">
    <property type="entry name" value="Main_(cytGST)"/>
    <property type="match status" value="1"/>
</dbReference>
<evidence type="ECO:0000259" key="2">
    <source>
        <dbReference type="PROSITE" id="PS50405"/>
    </source>
</evidence>
<dbReference type="PANTHER" id="PTHR44051">
    <property type="entry name" value="GLUTATHIONE S-TRANSFERASE-RELATED"/>
    <property type="match status" value="1"/>
</dbReference>
<dbReference type="Proteomes" id="UP001501600">
    <property type="component" value="Unassembled WGS sequence"/>
</dbReference>
<dbReference type="InterPro" id="IPR010987">
    <property type="entry name" value="Glutathione-S-Trfase_C-like"/>
</dbReference>
<sequence>MGIKFKLHNLPFPPRVLSRDYLALNPLGTVPFLRDGATTLTESSAMLLYLAEKYDQHDFSVTRDHPEYGHYLNWLFHSDATLTFPLTVVLRYSQFEAEARRIPQAVDDYKIWFLARLKRVNQRLEHHDYLVADKFTIADIAVGYALFLAERLGLDREFKPQTRAYLEMLKQRDAFKRSVDIGKEVAAYQIHPVEP</sequence>
<protein>
    <submittedName>
        <fullName evidence="3">Glutathione S-transferase family protein</fullName>
    </submittedName>
</protein>
<evidence type="ECO:0000313" key="4">
    <source>
        <dbReference type="Proteomes" id="UP001501600"/>
    </source>
</evidence>
<feature type="domain" description="GST N-terminal" evidence="1">
    <location>
        <begin position="1"/>
        <end position="58"/>
    </location>
</feature>
<dbReference type="Gene3D" id="1.20.1050.130">
    <property type="match status" value="1"/>
</dbReference>
<gene>
    <name evidence="3" type="ORF">GCM10025772_28860</name>
</gene>
<proteinExistence type="predicted"/>
<evidence type="ECO:0000313" key="3">
    <source>
        <dbReference type="EMBL" id="GAA5194877.1"/>
    </source>
</evidence>
<organism evidence="3 4">
    <name type="scientific">Ferrimonas gelatinilytica</name>
    <dbReference type="NCBI Taxonomy" id="1255257"/>
    <lineage>
        <taxon>Bacteria</taxon>
        <taxon>Pseudomonadati</taxon>
        <taxon>Pseudomonadota</taxon>
        <taxon>Gammaproteobacteria</taxon>
        <taxon>Alteromonadales</taxon>
        <taxon>Ferrimonadaceae</taxon>
        <taxon>Ferrimonas</taxon>
    </lineage>
</organism>
<dbReference type="SFLD" id="SFLDS00019">
    <property type="entry name" value="Glutathione_Transferase_(cytos"/>
    <property type="match status" value="1"/>
</dbReference>
<dbReference type="PANTHER" id="PTHR44051:SF21">
    <property type="entry name" value="GLUTATHIONE S-TRANSFERASE FAMILY PROTEIN"/>
    <property type="match status" value="1"/>
</dbReference>
<dbReference type="PROSITE" id="PS50404">
    <property type="entry name" value="GST_NTER"/>
    <property type="match status" value="1"/>
</dbReference>
<reference evidence="4" key="1">
    <citation type="journal article" date="2019" name="Int. J. Syst. Evol. Microbiol.">
        <title>The Global Catalogue of Microorganisms (GCM) 10K type strain sequencing project: providing services to taxonomists for standard genome sequencing and annotation.</title>
        <authorList>
            <consortium name="The Broad Institute Genomics Platform"/>
            <consortium name="The Broad Institute Genome Sequencing Center for Infectious Disease"/>
            <person name="Wu L."/>
            <person name="Ma J."/>
        </authorList>
    </citation>
    <scope>NUCLEOTIDE SEQUENCE [LARGE SCALE GENOMIC DNA]</scope>
    <source>
        <strain evidence="4">JCM 18720</strain>
    </source>
</reference>